<proteinExistence type="inferred from homology"/>
<dbReference type="PANTHER" id="PTHR37165:SF1">
    <property type="entry name" value="TYPE 1 ENCAPSULIN SHELL PROTEIN"/>
    <property type="match status" value="1"/>
</dbReference>
<dbReference type="Gene3D" id="3.30.2400.30">
    <property type="match status" value="1"/>
</dbReference>
<gene>
    <name evidence="5" type="ORF">GHK86_10655</name>
</gene>
<evidence type="ECO:0000256" key="3">
    <source>
        <dbReference type="ARBA" id="ARBA00033787"/>
    </source>
</evidence>
<evidence type="ECO:0000313" key="6">
    <source>
        <dbReference type="Proteomes" id="UP000437736"/>
    </source>
</evidence>
<evidence type="ECO:0000256" key="2">
    <source>
        <dbReference type="ARBA" id="ARBA00033743"/>
    </source>
</evidence>
<evidence type="ECO:0000256" key="4">
    <source>
        <dbReference type="ARBA" id="ARBA00050023"/>
    </source>
</evidence>
<dbReference type="PIRSF" id="PIRSF019254">
    <property type="entry name" value="CFP29"/>
    <property type="match status" value="1"/>
</dbReference>
<organism evidence="5 6">
    <name type="scientific">Acidiferrimicrobium australe</name>
    <dbReference type="NCBI Taxonomy" id="2664430"/>
    <lineage>
        <taxon>Bacteria</taxon>
        <taxon>Bacillati</taxon>
        <taxon>Actinomycetota</taxon>
        <taxon>Acidimicrobiia</taxon>
        <taxon>Acidimicrobiales</taxon>
        <taxon>Acidimicrobiaceae</taxon>
        <taxon>Acidiferrimicrobium</taxon>
    </lineage>
</organism>
<keyword evidence="3" id="KW-1284">Encapsulin nanocompartment</keyword>
<dbReference type="InterPro" id="IPR007544">
    <property type="entry name" value="ENCAP"/>
</dbReference>
<dbReference type="Gene3D" id="3.30.2320.10">
    <property type="entry name" value="hypothetical protein PF0899 domain"/>
    <property type="match status" value="1"/>
</dbReference>
<evidence type="ECO:0000313" key="5">
    <source>
        <dbReference type="EMBL" id="MST33178.1"/>
    </source>
</evidence>
<sequence length="266" mass="28110">MSHLLRRHAPISEAAWAQIDAEAVARLRPQLAARRLVDFDGPKGWAASAIDLGRVETLGDPPSPGVEAQRRRVLPLVELRVPFTLERAALDDAERGDPAIDLGPLAGAARQLALAENAAVFHGYAAAGIRGITEESSHSLVAVHGEWTAYRNAVASAVARLRGSGVSGPYGLALGDEAWLGVSETIEAGYPLLEHLTRIVGGPVVWAPGLSGGLLVSQRGGDFVLHVGADVGVGYREHDERTVTLYLEESFTFRVLEPDAAIALGG</sequence>
<dbReference type="NCBIfam" id="NF041155">
    <property type="entry name" value="encap_f1"/>
    <property type="match status" value="1"/>
</dbReference>
<dbReference type="InterPro" id="IPR051429">
    <property type="entry name" value="Encapsulin_nc"/>
</dbReference>
<dbReference type="EMBL" id="WJHE01000508">
    <property type="protein sequence ID" value="MST33178.1"/>
    <property type="molecule type" value="Genomic_DNA"/>
</dbReference>
<evidence type="ECO:0000256" key="1">
    <source>
        <dbReference type="ARBA" id="ARBA00033738"/>
    </source>
</evidence>
<keyword evidence="6" id="KW-1185">Reference proteome</keyword>
<dbReference type="Proteomes" id="UP000437736">
    <property type="component" value="Unassembled WGS sequence"/>
</dbReference>
<name>A0ABW9QUQ7_9ACTN</name>
<protein>
    <recommendedName>
        <fullName evidence="4">Type 1 encapsulin shell protein</fullName>
    </recommendedName>
</protein>
<comment type="similarity">
    <text evidence="2">Belongs to the encapsulin family. Family 1 subfamily.</text>
</comment>
<accession>A0ABW9QUQ7</accession>
<comment type="caution">
    <text evidence="5">The sequence shown here is derived from an EMBL/GenBank/DDBJ whole genome shotgun (WGS) entry which is preliminary data.</text>
</comment>
<dbReference type="PANTHER" id="PTHR37165">
    <property type="entry name" value="PEPTIDASE U56 FAMILY"/>
    <property type="match status" value="1"/>
</dbReference>
<reference evidence="5 6" key="1">
    <citation type="submission" date="2019-11" db="EMBL/GenBank/DDBJ databases">
        <title>Acidiferrimicrobium australis gen. nov., sp. nov., an acidophilic and obligately heterotrophic, member of the Actinobacteria that catalyses dissimilatory oxido- reduction of iron isolated from metal-rich acidic water in Chile.</title>
        <authorList>
            <person name="Gonzalez D."/>
            <person name="Huber K."/>
            <person name="Hedrich S."/>
            <person name="Rojas-Villalobos C."/>
            <person name="Quatrini R."/>
            <person name="Dinamarca M.A."/>
            <person name="Schwarz A."/>
            <person name="Canales C."/>
            <person name="Nancucheo I."/>
        </authorList>
    </citation>
    <scope>NUCLEOTIDE SEQUENCE [LARGE SCALE GENOMIC DNA]</scope>
    <source>
        <strain evidence="5 6">USS-CCA1</strain>
    </source>
</reference>
<comment type="subcellular location">
    <subcellularLocation>
        <location evidence="1">Encapsulin nanocompartment</location>
    </subcellularLocation>
</comment>
<dbReference type="Pfam" id="PF04454">
    <property type="entry name" value="Linocin_M18"/>
    <property type="match status" value="1"/>
</dbReference>